<proteinExistence type="predicted"/>
<dbReference type="InParanoid" id="A0A067LVI5"/>
<dbReference type="EMBL" id="KL198110">
    <property type="protein sequence ID" value="KDQ07323.1"/>
    <property type="molecule type" value="Genomic_DNA"/>
</dbReference>
<feature type="region of interest" description="Disordered" evidence="1">
    <location>
        <begin position="26"/>
        <end position="48"/>
    </location>
</feature>
<reference evidence="3" key="1">
    <citation type="journal article" date="2014" name="Proc. Natl. Acad. Sci. U.S.A.">
        <title>Extensive sampling of basidiomycete genomes demonstrates inadequacy of the white-rot/brown-rot paradigm for wood decay fungi.</title>
        <authorList>
            <person name="Riley R."/>
            <person name="Salamov A.A."/>
            <person name="Brown D.W."/>
            <person name="Nagy L.G."/>
            <person name="Floudas D."/>
            <person name="Held B.W."/>
            <person name="Levasseur A."/>
            <person name="Lombard V."/>
            <person name="Morin E."/>
            <person name="Otillar R."/>
            <person name="Lindquist E.A."/>
            <person name="Sun H."/>
            <person name="LaButti K.M."/>
            <person name="Schmutz J."/>
            <person name="Jabbour D."/>
            <person name="Luo H."/>
            <person name="Baker S.E."/>
            <person name="Pisabarro A.G."/>
            <person name="Walton J.D."/>
            <person name="Blanchette R.A."/>
            <person name="Henrissat B."/>
            <person name="Martin F."/>
            <person name="Cullen D."/>
            <person name="Hibbett D.S."/>
            <person name="Grigoriev I.V."/>
        </authorList>
    </citation>
    <scope>NUCLEOTIDE SEQUENCE [LARGE SCALE GENOMIC DNA]</scope>
    <source>
        <strain evidence="3">FD-172 SS1</strain>
    </source>
</reference>
<protein>
    <submittedName>
        <fullName evidence="2">Uncharacterized protein</fullName>
    </submittedName>
</protein>
<keyword evidence="3" id="KW-1185">Reference proteome</keyword>
<feature type="compositionally biased region" description="Basic residues" evidence="1">
    <location>
        <begin position="107"/>
        <end position="124"/>
    </location>
</feature>
<feature type="compositionally biased region" description="Polar residues" evidence="1">
    <location>
        <begin position="151"/>
        <end position="161"/>
    </location>
</feature>
<evidence type="ECO:0000256" key="1">
    <source>
        <dbReference type="SAM" id="MobiDB-lite"/>
    </source>
</evidence>
<gene>
    <name evidence="2" type="ORF">BOTBODRAFT_48887</name>
</gene>
<dbReference type="AlphaFoldDB" id="A0A067LVI5"/>
<dbReference type="HOGENOM" id="CLU_1253240_0_0_1"/>
<feature type="region of interest" description="Disordered" evidence="1">
    <location>
        <begin position="78"/>
        <end position="170"/>
    </location>
</feature>
<dbReference type="Proteomes" id="UP000027195">
    <property type="component" value="Unassembled WGS sequence"/>
</dbReference>
<feature type="compositionally biased region" description="Polar residues" evidence="1">
    <location>
        <begin position="82"/>
        <end position="92"/>
    </location>
</feature>
<evidence type="ECO:0000313" key="2">
    <source>
        <dbReference type="EMBL" id="KDQ07323.1"/>
    </source>
</evidence>
<evidence type="ECO:0000313" key="3">
    <source>
        <dbReference type="Proteomes" id="UP000027195"/>
    </source>
</evidence>
<organism evidence="2 3">
    <name type="scientific">Botryobasidium botryosum (strain FD-172 SS1)</name>
    <dbReference type="NCBI Taxonomy" id="930990"/>
    <lineage>
        <taxon>Eukaryota</taxon>
        <taxon>Fungi</taxon>
        <taxon>Dikarya</taxon>
        <taxon>Basidiomycota</taxon>
        <taxon>Agaricomycotina</taxon>
        <taxon>Agaricomycetes</taxon>
        <taxon>Cantharellales</taxon>
        <taxon>Botryobasidiaceae</taxon>
        <taxon>Botryobasidium</taxon>
    </lineage>
</organism>
<name>A0A067LVI5_BOTB1</name>
<feature type="non-terminal residue" evidence="2">
    <location>
        <position position="1"/>
    </location>
</feature>
<accession>A0A067LVI5</accession>
<sequence length="221" mass="24473">VNDIKSEVDSRIWGAQELACLKGKRSNVKLSHPREPAKPRYRPIAHPSRGQHRIPIQLIADGYLCVYYQEDDPLLIEDSDKWSNQGDIITTDNDTESDSEPPETKKKPAPKKTRAAPKPRKKAISKGESSKSGDQETADGGPERSPMRVSRSASPSEQGSPRTPIDTYDTPIHIVDGIPIDPALLDEDARFEANLDAAREGNILKQIEGASKQTSRKNMQK</sequence>